<sequence length="132" mass="14998">MRKLILVFAIVSLFPSTAAANSAVRLYKKSHYQIEWCRDKNGVAGYPLPEGSRVDCLLEDYAVEFGYADEWAQCIGLALYHAQVTGRDPACGLIMEHGEPDEKFLKRLLISIKDSSHRWRVWKVEPDIIDGE</sequence>
<evidence type="ECO:0000313" key="3">
    <source>
        <dbReference type="Proteomes" id="UP000594688"/>
    </source>
</evidence>
<evidence type="ECO:0000313" key="2">
    <source>
        <dbReference type="EMBL" id="QPJ60817.1"/>
    </source>
</evidence>
<dbReference type="AlphaFoldDB" id="A0A7T0BUQ6"/>
<feature type="signal peptide" evidence="1">
    <location>
        <begin position="1"/>
        <end position="19"/>
    </location>
</feature>
<dbReference type="Proteomes" id="UP000594688">
    <property type="component" value="Chromosome"/>
</dbReference>
<proteinExistence type="predicted"/>
<name>A0A7T0BUQ6_9BACT</name>
<evidence type="ECO:0000256" key="1">
    <source>
        <dbReference type="SAM" id="SignalP"/>
    </source>
</evidence>
<feature type="chain" id="PRO_5032702091" evidence="1">
    <location>
        <begin position="20"/>
        <end position="132"/>
    </location>
</feature>
<dbReference type="EMBL" id="CP048685">
    <property type="protein sequence ID" value="QPJ60817.1"/>
    <property type="molecule type" value="Genomic_DNA"/>
</dbReference>
<accession>A0A7T0BUQ6</accession>
<gene>
    <name evidence="2" type="ORF">G3M70_02505</name>
</gene>
<reference evidence="2 3" key="1">
    <citation type="submission" date="2020-02" db="EMBL/GenBank/DDBJ databases">
        <title>Genomic and physiological characterization of two novel Nitrospinaceae genera.</title>
        <authorList>
            <person name="Mueller A.J."/>
            <person name="Jung M.-Y."/>
            <person name="Strachan C.R."/>
            <person name="Herbold C.W."/>
            <person name="Kirkegaard R.H."/>
            <person name="Daims H."/>
        </authorList>
    </citation>
    <scope>NUCLEOTIDE SEQUENCE [LARGE SCALE GENOMIC DNA]</scope>
    <source>
        <strain evidence="2">EB</strain>
    </source>
</reference>
<keyword evidence="1" id="KW-0732">Signal</keyword>
<protein>
    <submittedName>
        <fullName evidence="2">Uncharacterized protein</fullName>
    </submittedName>
</protein>
<organism evidence="2 3">
    <name type="scientific">Candidatus Nitronauta litoralis</name>
    <dbReference type="NCBI Taxonomy" id="2705533"/>
    <lineage>
        <taxon>Bacteria</taxon>
        <taxon>Pseudomonadati</taxon>
        <taxon>Nitrospinota/Tectimicrobiota group</taxon>
        <taxon>Nitrospinota</taxon>
        <taxon>Nitrospinia</taxon>
        <taxon>Nitrospinales</taxon>
        <taxon>Nitrospinaceae</taxon>
        <taxon>Candidatus Nitronauta</taxon>
    </lineage>
</organism>
<dbReference type="KEGG" id="nli:G3M70_02505"/>